<sequence length="133" mass="14364">MRGVVRAGLITLAAIQVVLGLWTALFPASFYNDVPTVDWTPPYSEHLFRDFGGATLGIAVVVIAAAVWFELRIVVLALVAYLLFSAPHLVFHAHHLRTDSPLAVVLVIVLALSVLLPLLLIFAARSALGPRTT</sequence>
<feature type="transmembrane region" description="Helical" evidence="1">
    <location>
        <begin position="74"/>
        <end position="91"/>
    </location>
</feature>
<evidence type="ECO:0000313" key="2">
    <source>
        <dbReference type="EMBL" id="TWD83909.1"/>
    </source>
</evidence>
<dbReference type="Proteomes" id="UP000318380">
    <property type="component" value="Unassembled WGS sequence"/>
</dbReference>
<keyword evidence="3" id="KW-1185">Reference proteome</keyword>
<evidence type="ECO:0008006" key="4">
    <source>
        <dbReference type="Google" id="ProtNLM"/>
    </source>
</evidence>
<dbReference type="RefSeq" id="WP_145810894.1">
    <property type="nucleotide sequence ID" value="NZ_VIVK01000001.1"/>
</dbReference>
<evidence type="ECO:0000313" key="3">
    <source>
        <dbReference type="Proteomes" id="UP000318380"/>
    </source>
</evidence>
<keyword evidence="1" id="KW-0812">Transmembrane</keyword>
<name>A0A561BYE1_9ACTN</name>
<comment type="caution">
    <text evidence="2">The sequence shown here is derived from an EMBL/GenBank/DDBJ whole genome shotgun (WGS) entry which is preliminary data.</text>
</comment>
<evidence type="ECO:0000256" key="1">
    <source>
        <dbReference type="SAM" id="Phobius"/>
    </source>
</evidence>
<feature type="transmembrane region" description="Helical" evidence="1">
    <location>
        <begin position="7"/>
        <end position="31"/>
    </location>
</feature>
<keyword evidence="1" id="KW-1133">Transmembrane helix</keyword>
<dbReference type="EMBL" id="VIVK01000001">
    <property type="protein sequence ID" value="TWD83909.1"/>
    <property type="molecule type" value="Genomic_DNA"/>
</dbReference>
<gene>
    <name evidence="2" type="ORF">FB561_5078</name>
</gene>
<accession>A0A561BYE1</accession>
<feature type="transmembrane region" description="Helical" evidence="1">
    <location>
        <begin position="51"/>
        <end position="69"/>
    </location>
</feature>
<dbReference type="AlphaFoldDB" id="A0A561BYE1"/>
<feature type="transmembrane region" description="Helical" evidence="1">
    <location>
        <begin position="103"/>
        <end position="124"/>
    </location>
</feature>
<protein>
    <recommendedName>
        <fullName evidence="4">DoxX-like protein</fullName>
    </recommendedName>
</protein>
<organism evidence="2 3">
    <name type="scientific">Kribbella amoyensis</name>
    <dbReference type="NCBI Taxonomy" id="996641"/>
    <lineage>
        <taxon>Bacteria</taxon>
        <taxon>Bacillati</taxon>
        <taxon>Actinomycetota</taxon>
        <taxon>Actinomycetes</taxon>
        <taxon>Propionibacteriales</taxon>
        <taxon>Kribbellaceae</taxon>
        <taxon>Kribbella</taxon>
    </lineage>
</organism>
<proteinExistence type="predicted"/>
<keyword evidence="1" id="KW-0472">Membrane</keyword>
<dbReference type="OrthoDB" id="74134at2"/>
<reference evidence="2 3" key="1">
    <citation type="submission" date="2019-06" db="EMBL/GenBank/DDBJ databases">
        <title>Sequencing the genomes of 1000 actinobacteria strains.</title>
        <authorList>
            <person name="Klenk H.-P."/>
        </authorList>
    </citation>
    <scope>NUCLEOTIDE SEQUENCE [LARGE SCALE GENOMIC DNA]</scope>
    <source>
        <strain evidence="2 3">DSM 24683</strain>
    </source>
</reference>